<dbReference type="EMBL" id="MT774393">
    <property type="protein sequence ID" value="QOR59776.1"/>
    <property type="molecule type" value="Genomic_DNA"/>
</dbReference>
<keyword evidence="2" id="KW-1185">Reference proteome</keyword>
<dbReference type="Gene3D" id="3.30.1360.170">
    <property type="match status" value="2"/>
</dbReference>
<dbReference type="GO" id="GO:0070402">
    <property type="term" value="F:NADPH binding"/>
    <property type="evidence" value="ECO:0007669"/>
    <property type="project" value="TreeGrafter"/>
</dbReference>
<dbReference type="Gene3D" id="1.20.5.3070">
    <property type="match status" value="1"/>
</dbReference>
<proteinExistence type="predicted"/>
<dbReference type="KEGG" id="vg:65130388"/>
<organism evidence="1 2">
    <name type="scientific">uncultured phage cr127_1</name>
    <dbReference type="NCBI Taxonomy" id="2772077"/>
    <lineage>
        <taxon>Viruses</taxon>
        <taxon>Duplodnaviria</taxon>
        <taxon>Heunggongvirae</taxon>
        <taxon>Uroviricota</taxon>
        <taxon>Caudoviricetes</taxon>
        <taxon>Crassvirales</taxon>
        <taxon>Crevaviridae</taxon>
        <taxon>Doltivirinae</taxon>
        <taxon>Kahucivirus</taxon>
        <taxon>Kahucivirus intestinalis</taxon>
    </lineage>
</organism>
<dbReference type="GO" id="GO:0050660">
    <property type="term" value="F:flavin adenine dinucleotide binding"/>
    <property type="evidence" value="ECO:0007669"/>
    <property type="project" value="InterPro"/>
</dbReference>
<dbReference type="CDD" id="cd20175">
    <property type="entry name" value="ThyX"/>
    <property type="match status" value="1"/>
</dbReference>
<dbReference type="PROSITE" id="PS51331">
    <property type="entry name" value="THYX"/>
    <property type="match status" value="1"/>
</dbReference>
<dbReference type="GO" id="GO:0050797">
    <property type="term" value="F:thymidylate synthase (FAD) activity"/>
    <property type="evidence" value="ECO:0007669"/>
    <property type="project" value="InterPro"/>
</dbReference>
<dbReference type="GO" id="GO:0004799">
    <property type="term" value="F:thymidylate synthase activity"/>
    <property type="evidence" value="ECO:0007669"/>
    <property type="project" value="TreeGrafter"/>
</dbReference>
<dbReference type="SUPFAM" id="SSF69796">
    <property type="entry name" value="Thymidylate synthase-complementing protein Thy1"/>
    <property type="match status" value="1"/>
</dbReference>
<evidence type="ECO:0000313" key="2">
    <source>
        <dbReference type="Proteomes" id="UP000594097"/>
    </source>
</evidence>
<evidence type="ECO:0000313" key="1">
    <source>
        <dbReference type="EMBL" id="QOR59776.1"/>
    </source>
</evidence>
<name>A0A7M1RZS2_9CAUD</name>
<protein>
    <submittedName>
        <fullName evidence="1">Putative thymidylate synthase</fullName>
    </submittedName>
</protein>
<dbReference type="Proteomes" id="UP000594097">
    <property type="component" value="Segment"/>
</dbReference>
<dbReference type="PANTHER" id="PTHR34934">
    <property type="entry name" value="FLAVIN-DEPENDENT THYMIDYLATE SYNTHASE"/>
    <property type="match status" value="1"/>
</dbReference>
<reference evidence="1 2" key="1">
    <citation type="submission" date="2020-07" db="EMBL/GenBank/DDBJ databases">
        <title>Taxonomic proposal: Crassvirales, a new order of highly abundant and diverse bacterial viruses.</title>
        <authorList>
            <person name="Shkoporov A.N."/>
            <person name="Stockdale S.R."/>
            <person name="Guerin E."/>
            <person name="Ross R.P."/>
            <person name="Hill C."/>
        </authorList>
    </citation>
    <scope>NUCLEOTIDE SEQUENCE [LARGE SCALE GENOMIC DNA]</scope>
</reference>
<dbReference type="Pfam" id="PF02511">
    <property type="entry name" value="Thy1"/>
    <property type="match status" value="1"/>
</dbReference>
<accession>A0A7M1RZS2</accession>
<dbReference type="GO" id="GO:0006231">
    <property type="term" value="P:dTMP biosynthetic process"/>
    <property type="evidence" value="ECO:0007669"/>
    <property type="project" value="InterPro"/>
</dbReference>
<dbReference type="GeneID" id="65130388"/>
<dbReference type="PANTHER" id="PTHR34934:SF1">
    <property type="entry name" value="FLAVIN-DEPENDENT THYMIDYLATE SYNTHASE"/>
    <property type="match status" value="1"/>
</dbReference>
<dbReference type="InterPro" id="IPR036098">
    <property type="entry name" value="Thymidylate_synthase_ThyX_sf"/>
</dbReference>
<dbReference type="InterPro" id="IPR003669">
    <property type="entry name" value="Thymidylate_synthase_ThyX"/>
</dbReference>
<sequence length="334" mass="39065">MKYVSPNVELCTETGLKKIELIGKVCTKKEHNITENSYINFIRSRIKEGHTSIFAHEFVYFDVSVVNRDFINSIIKSNRYIRISDDNYYIAVSYRSLIDMMFYDYSDTLLKDIVIRFWELTPELCYIFNLTPRYGDGTTNRYLHINRVDSDYILKRCPEIYAVTFKFTTNRAIANEIIRHSEIAPMQESTRWINYNKSNCGNIEFINPFDCIDICDSIDIEEIIEFGEETFADNNILSEQTYKDLIKGGISHQVARDILPLNLKTELYMTGTIRMWLGSDNTYTIGDLTFRILKGFIPQRTAKSAHPQIRELANKVNKLLKVNYSKYYDFKSGI</sequence>
<dbReference type="RefSeq" id="YP_010111934.1">
    <property type="nucleotide sequence ID" value="NC_055886.1"/>
</dbReference>